<organism evidence="2 3">
    <name type="scientific">Hortaea werneckii</name>
    <name type="common">Black yeast</name>
    <name type="synonym">Cladosporium werneckii</name>
    <dbReference type="NCBI Taxonomy" id="91943"/>
    <lineage>
        <taxon>Eukaryota</taxon>
        <taxon>Fungi</taxon>
        <taxon>Dikarya</taxon>
        <taxon>Ascomycota</taxon>
        <taxon>Pezizomycotina</taxon>
        <taxon>Dothideomycetes</taxon>
        <taxon>Dothideomycetidae</taxon>
        <taxon>Mycosphaerellales</taxon>
        <taxon>Teratosphaeriaceae</taxon>
        <taxon>Hortaea</taxon>
    </lineage>
</organism>
<evidence type="ECO:0000313" key="3">
    <source>
        <dbReference type="Proteomes" id="UP000281245"/>
    </source>
</evidence>
<feature type="region of interest" description="Disordered" evidence="1">
    <location>
        <begin position="363"/>
        <end position="397"/>
    </location>
</feature>
<sequence length="698" mass="76532">MSRAQHSKVHLGKCALRVGSMDWTGGVRRRFAAGKNNALVQKQKAHFAKVRSRTQNTPKSHSTTKHDFTQMHQSRSPIRGARNMPPLKRRSATSPISAQERQSQIQRPVESMSPMTVTSATDEPSSPTKETHVEGTHSSHRSAVTSSEEEQLLNSKRHELLAHSDWLGLAIVRPLQLEFSTAVEKDRIGKRRKIHKPAQRSKPAVRPLLTPLFEEAPAMRAPLPIDEMHIKVGTDAFESQTQRSRISPKHAATSMRHSSVEFESISEESMLLGDNYEDLQPRIHGTAASTMLDESPIASQATTAEWTQWHRDIKARGNLDDHTDMEQVDEWVAHLDFAMSDLSKVSLPPTQDDGAMKPFEGSALARTSSQSSMERPTTKIGDLGDPASGKRSDSESSGMLMRQLLGIQKFTSSNASISAVRSSSQHSLTSELSPRPILDTRVSLPGESAKFVSTPCGVGTQDPDYTWHESWESIRESSAAQSPSDWHFERDVAHAPGQAHPAEAIGIGSEGRYKDSWRDFIIGSNDGGSQSSDQPNALGEDELDGLQYSNEVFASSSLPVSGMGSSDMATGGSSLQARRNTPDRSLEREEGSQWDVDDDAPLSPPTCADTPDRRIVNGDERRMGHAVSARDKSRYLPNIHIANLRHKQKTFIKPGRLAHNLAGEAHSKSLRTPSLRAKAGANAGARDVYDLPCSSDTG</sequence>
<dbReference type="Proteomes" id="UP000281245">
    <property type="component" value="Unassembled WGS sequence"/>
</dbReference>
<feature type="compositionally biased region" description="Basic and acidic residues" evidence="1">
    <location>
        <begin position="580"/>
        <end position="591"/>
    </location>
</feature>
<comment type="caution">
    <text evidence="2">The sequence shown here is derived from an EMBL/GenBank/DDBJ whole genome shotgun (WGS) entry which is preliminary data.</text>
</comment>
<feature type="compositionally biased region" description="Polar residues" evidence="1">
    <location>
        <begin position="92"/>
        <end position="106"/>
    </location>
</feature>
<dbReference type="EMBL" id="QWIJ01000058">
    <property type="protein sequence ID" value="RMX88720.1"/>
    <property type="molecule type" value="Genomic_DNA"/>
</dbReference>
<feature type="region of interest" description="Disordered" evidence="1">
    <location>
        <begin position="237"/>
        <end position="260"/>
    </location>
</feature>
<dbReference type="OrthoDB" id="5426563at2759"/>
<proteinExistence type="predicted"/>
<feature type="region of interest" description="Disordered" evidence="1">
    <location>
        <begin position="557"/>
        <end position="610"/>
    </location>
</feature>
<gene>
    <name evidence="2" type="ORF">D0869_01430</name>
</gene>
<feature type="compositionally biased region" description="Polar residues" evidence="1">
    <location>
        <begin position="365"/>
        <end position="375"/>
    </location>
</feature>
<dbReference type="AlphaFoldDB" id="A0A3M6XDX2"/>
<feature type="region of interest" description="Disordered" evidence="1">
    <location>
        <begin position="678"/>
        <end position="698"/>
    </location>
</feature>
<evidence type="ECO:0000256" key="1">
    <source>
        <dbReference type="SAM" id="MobiDB-lite"/>
    </source>
</evidence>
<feature type="compositionally biased region" description="Polar residues" evidence="1">
    <location>
        <begin position="113"/>
        <end position="128"/>
    </location>
</feature>
<accession>A0A3M6XDX2</accession>
<name>A0A3M6XDX2_HORWE</name>
<feature type="compositionally biased region" description="Polar residues" evidence="1">
    <location>
        <begin position="567"/>
        <end position="579"/>
    </location>
</feature>
<feature type="region of interest" description="Disordered" evidence="1">
    <location>
        <begin position="519"/>
        <end position="541"/>
    </location>
</feature>
<feature type="compositionally biased region" description="Low complexity" evidence="1">
    <location>
        <begin position="557"/>
        <end position="566"/>
    </location>
</feature>
<evidence type="ECO:0000313" key="2">
    <source>
        <dbReference type="EMBL" id="RMX88720.1"/>
    </source>
</evidence>
<reference evidence="2 3" key="1">
    <citation type="journal article" date="2018" name="BMC Genomics">
        <title>Genomic evidence for intraspecific hybridization in a clonal and extremely halotolerant yeast.</title>
        <authorList>
            <person name="Gostincar C."/>
            <person name="Stajich J.E."/>
            <person name="Zupancic J."/>
            <person name="Zalar P."/>
            <person name="Gunde-Cimerman N."/>
        </authorList>
    </citation>
    <scope>NUCLEOTIDE SEQUENCE [LARGE SCALE GENOMIC DNA]</scope>
    <source>
        <strain evidence="2 3">EXF-6656</strain>
    </source>
</reference>
<feature type="region of interest" description="Disordered" evidence="1">
    <location>
        <begin position="45"/>
        <end position="151"/>
    </location>
</feature>
<protein>
    <submittedName>
        <fullName evidence="2">Uncharacterized protein</fullName>
    </submittedName>
</protein>
<feature type="compositionally biased region" description="Low complexity" evidence="1">
    <location>
        <begin position="523"/>
        <end position="534"/>
    </location>
</feature>